<organism evidence="3 4">
    <name type="scientific">Pseudomicrostroma glucosiphilum</name>
    <dbReference type="NCBI Taxonomy" id="1684307"/>
    <lineage>
        <taxon>Eukaryota</taxon>
        <taxon>Fungi</taxon>
        <taxon>Dikarya</taxon>
        <taxon>Basidiomycota</taxon>
        <taxon>Ustilaginomycotina</taxon>
        <taxon>Exobasidiomycetes</taxon>
        <taxon>Microstromatales</taxon>
        <taxon>Microstromatales incertae sedis</taxon>
        <taxon>Pseudomicrostroma</taxon>
    </lineage>
</organism>
<feature type="compositionally biased region" description="Basic and acidic residues" evidence="2">
    <location>
        <begin position="388"/>
        <end position="418"/>
    </location>
</feature>
<evidence type="ECO:0000313" key="3">
    <source>
        <dbReference type="EMBL" id="PWN23268.1"/>
    </source>
</evidence>
<feature type="compositionally biased region" description="Low complexity" evidence="2">
    <location>
        <begin position="199"/>
        <end position="210"/>
    </location>
</feature>
<dbReference type="EMBL" id="KZ819322">
    <property type="protein sequence ID" value="PWN23268.1"/>
    <property type="molecule type" value="Genomic_DNA"/>
</dbReference>
<gene>
    <name evidence="3" type="ORF">BCV69DRAFT_292528</name>
</gene>
<evidence type="ECO:0000256" key="2">
    <source>
        <dbReference type="SAM" id="MobiDB-lite"/>
    </source>
</evidence>
<feature type="compositionally biased region" description="Low complexity" evidence="2">
    <location>
        <begin position="676"/>
        <end position="693"/>
    </location>
</feature>
<protein>
    <submittedName>
        <fullName evidence="3">Uncharacterized protein</fullName>
    </submittedName>
</protein>
<accession>A0A316UEC8</accession>
<evidence type="ECO:0000313" key="4">
    <source>
        <dbReference type="Proteomes" id="UP000245942"/>
    </source>
</evidence>
<feature type="compositionally biased region" description="Polar residues" evidence="2">
    <location>
        <begin position="622"/>
        <end position="631"/>
    </location>
</feature>
<reference evidence="3 4" key="1">
    <citation type="journal article" date="2018" name="Mol. Biol. Evol.">
        <title>Broad Genomic Sampling Reveals a Smut Pathogenic Ancestry of the Fungal Clade Ustilaginomycotina.</title>
        <authorList>
            <person name="Kijpornyongpan T."/>
            <person name="Mondo S.J."/>
            <person name="Barry K."/>
            <person name="Sandor L."/>
            <person name="Lee J."/>
            <person name="Lipzen A."/>
            <person name="Pangilinan J."/>
            <person name="LaButti K."/>
            <person name="Hainaut M."/>
            <person name="Henrissat B."/>
            <person name="Grigoriev I.V."/>
            <person name="Spatafora J.W."/>
            <person name="Aime M.C."/>
        </authorList>
    </citation>
    <scope>NUCLEOTIDE SEQUENCE [LARGE SCALE GENOMIC DNA]</scope>
    <source>
        <strain evidence="3 4">MCA 4718</strain>
    </source>
</reference>
<proteinExistence type="predicted"/>
<feature type="compositionally biased region" description="Basic and acidic residues" evidence="2">
    <location>
        <begin position="734"/>
        <end position="743"/>
    </location>
</feature>
<feature type="compositionally biased region" description="Low complexity" evidence="2">
    <location>
        <begin position="75"/>
        <end position="93"/>
    </location>
</feature>
<keyword evidence="4" id="KW-1185">Reference proteome</keyword>
<feature type="coiled-coil region" evidence="1">
    <location>
        <begin position="439"/>
        <end position="508"/>
    </location>
</feature>
<dbReference type="STRING" id="1684307.A0A316UEC8"/>
<keyword evidence="1" id="KW-0175">Coiled coil</keyword>
<feature type="region of interest" description="Disordered" evidence="2">
    <location>
        <begin position="184"/>
        <end position="212"/>
    </location>
</feature>
<feature type="region of interest" description="Disordered" evidence="2">
    <location>
        <begin position="1"/>
        <end position="106"/>
    </location>
</feature>
<feature type="region of interest" description="Disordered" evidence="2">
    <location>
        <begin position="595"/>
        <end position="743"/>
    </location>
</feature>
<dbReference type="RefSeq" id="XP_025350428.1">
    <property type="nucleotide sequence ID" value="XM_025493801.1"/>
</dbReference>
<dbReference type="AlphaFoldDB" id="A0A316UEC8"/>
<sequence>MEQTAPAEPDPMALSAVMSDGIQGKRRRNASQEGGVDAFQAVSSSSAPELEEDQGGPKKRIAIEAPRSTFAESISTLESGGSKTSLSGTLPSSDIGMASSSGESMQPLAAMNGMSVSAAIPSASSLPVDAILGTPSGLTTPSPKEEMFEEEAEEIFESPSLVPRIGGWIVPRPSANAQEPRLLVPAGAPEDPDDRPLLSHGGSTSAGSSSFRDRPWIEEVRAREAAEELERIEKEKAAVEAKSRIVEPSPVPVPPCNLTYPPWAGLTMVEARTRIVEALQDRSSTIPSFLKTELEHFVSLASAPLPKKIPRRPLPPLEALPKLNQRPLWAVQLVESADDESNSSNPVSLLLVCSISTRTFDVVAVPPMLAARMHAGEAMSPWWYEQEDGKGKRKRLDDGSFKQDKSPQQEEKATKEGEGIPLTPSMPESEAVQLLQTSLTSMTGERDQLRKANKRLEDRISAEQSTVEALTEQVALARSLYNQASTAAREAVSEATASEEQIEKLTRQLRDGLAAQAERYRLGREQWLEEERQLRDQVRLLKGSAELEQKGELRKRVNDWHAWNLGQEERERLRKQREERARREWEEEQAAELAALREEEEEEQARQSELAALGREAESDSELAQQGTYATSGPFAFDFPPEGASSSSSPPGGLGDLNGQAAATSAMMALQHQEASRLLRQARQQEQAQAQEQGEQDSDERMSLMGVDGHGDSFGSRHGLGSSRRSSSPMGRLVVERRDRPAPDEDELARLALMVHPPSTAGIGGAAQGSTGGSAALDNSSLRLAEEFEMFEDRENRQGMLHLADHSSDADFLRQSGAGLFDAEPEVGATEPQGAQVNGFVEGEEKGEQEGVKVDGQLGGAEGAIEVDVDDYLVSSAGDQGINGTL</sequence>
<name>A0A316UEC8_9BASI</name>
<evidence type="ECO:0000256" key="1">
    <source>
        <dbReference type="SAM" id="Coils"/>
    </source>
</evidence>
<dbReference type="GeneID" id="37015535"/>
<dbReference type="Proteomes" id="UP000245942">
    <property type="component" value="Unassembled WGS sequence"/>
</dbReference>
<feature type="compositionally biased region" description="Low complexity" evidence="2">
    <location>
        <begin position="640"/>
        <end position="651"/>
    </location>
</feature>
<feature type="region of interest" description="Disordered" evidence="2">
    <location>
        <begin position="388"/>
        <end position="428"/>
    </location>
</feature>
<feature type="compositionally biased region" description="Low complexity" evidence="2">
    <location>
        <begin position="713"/>
        <end position="732"/>
    </location>
</feature>